<evidence type="ECO:0000256" key="4">
    <source>
        <dbReference type="ARBA" id="ARBA00022776"/>
    </source>
</evidence>
<feature type="compositionally biased region" description="Low complexity" evidence="8">
    <location>
        <begin position="784"/>
        <end position="793"/>
    </location>
</feature>
<dbReference type="GO" id="GO:0006281">
    <property type="term" value="P:DNA repair"/>
    <property type="evidence" value="ECO:0007669"/>
    <property type="project" value="UniProtKB-KW"/>
</dbReference>
<dbReference type="Gene3D" id="2.30.30.140">
    <property type="match status" value="1"/>
</dbReference>
<feature type="compositionally biased region" description="Basic and acidic residues" evidence="8">
    <location>
        <begin position="333"/>
        <end position="348"/>
    </location>
</feature>
<keyword evidence="2" id="KW-0132">Cell division</keyword>
<feature type="compositionally biased region" description="Polar residues" evidence="8">
    <location>
        <begin position="382"/>
        <end position="397"/>
    </location>
</feature>
<keyword evidence="3" id="KW-0227">DNA damage</keyword>
<dbReference type="GO" id="GO:0005634">
    <property type="term" value="C:nucleus"/>
    <property type="evidence" value="ECO:0007669"/>
    <property type="project" value="UniProtKB-SubCell"/>
</dbReference>
<evidence type="ECO:0000256" key="3">
    <source>
        <dbReference type="ARBA" id="ARBA00022763"/>
    </source>
</evidence>
<dbReference type="GO" id="GO:0000785">
    <property type="term" value="C:chromatin"/>
    <property type="evidence" value="ECO:0007669"/>
    <property type="project" value="TreeGrafter"/>
</dbReference>
<feature type="compositionally biased region" description="Basic and acidic residues" evidence="8">
    <location>
        <begin position="361"/>
        <end position="376"/>
    </location>
</feature>
<dbReference type="InterPro" id="IPR039776">
    <property type="entry name" value="Pds5"/>
</dbReference>
<evidence type="ECO:0000256" key="1">
    <source>
        <dbReference type="ARBA" id="ARBA00004123"/>
    </source>
</evidence>
<protein>
    <recommendedName>
        <fullName evidence="11">Tudor domain-containing protein</fullName>
    </recommendedName>
</protein>
<dbReference type="GO" id="GO:0007064">
    <property type="term" value="P:mitotic sister chromatid cohesion"/>
    <property type="evidence" value="ECO:0007669"/>
    <property type="project" value="InterPro"/>
</dbReference>
<keyword evidence="7" id="KW-0131">Cell cycle</keyword>
<feature type="compositionally biased region" description="Basic residues" evidence="8">
    <location>
        <begin position="959"/>
        <end position="968"/>
    </location>
</feature>
<feature type="compositionally biased region" description="Polar residues" evidence="8">
    <location>
        <begin position="518"/>
        <end position="530"/>
    </location>
</feature>
<dbReference type="CDD" id="cd20404">
    <property type="entry name" value="Tudor_Agenet_AtEML-like"/>
    <property type="match status" value="1"/>
</dbReference>
<keyword evidence="6" id="KW-0539">Nucleus</keyword>
<reference evidence="9 10" key="1">
    <citation type="journal article" date="2019" name="G3 (Bethesda)">
        <title>Sequencing of a Wild Apple (Malus baccata) Genome Unravels the Differences Between Cultivated and Wild Apple Species Regarding Disease Resistance and Cold Tolerance.</title>
        <authorList>
            <person name="Chen X."/>
        </authorList>
    </citation>
    <scope>NUCLEOTIDE SEQUENCE [LARGE SCALE GENOMIC DNA]</scope>
    <source>
        <strain evidence="10">cv. Shandingzi</strain>
        <tissue evidence="9">Leaves</tissue>
    </source>
</reference>
<comment type="caution">
    <text evidence="9">The sequence shown here is derived from an EMBL/GenBank/DDBJ whole genome shotgun (WGS) entry which is preliminary data.</text>
</comment>
<evidence type="ECO:0000256" key="2">
    <source>
        <dbReference type="ARBA" id="ARBA00022618"/>
    </source>
</evidence>
<feature type="compositionally biased region" description="Basic and acidic residues" evidence="8">
    <location>
        <begin position="274"/>
        <end position="291"/>
    </location>
</feature>
<keyword evidence="4" id="KW-0498">Mitosis</keyword>
<feature type="compositionally biased region" description="Basic and acidic residues" evidence="8">
    <location>
        <begin position="606"/>
        <end position="617"/>
    </location>
</feature>
<feature type="compositionally biased region" description="Low complexity" evidence="8">
    <location>
        <begin position="889"/>
        <end position="918"/>
    </location>
</feature>
<keyword evidence="10" id="KW-1185">Reference proteome</keyword>
<evidence type="ECO:0000256" key="7">
    <source>
        <dbReference type="ARBA" id="ARBA00023306"/>
    </source>
</evidence>
<proteinExistence type="predicted"/>
<evidence type="ECO:0000313" key="10">
    <source>
        <dbReference type="Proteomes" id="UP000315295"/>
    </source>
</evidence>
<evidence type="ECO:0008006" key="11">
    <source>
        <dbReference type="Google" id="ProtNLM"/>
    </source>
</evidence>
<evidence type="ECO:0000256" key="5">
    <source>
        <dbReference type="ARBA" id="ARBA00023204"/>
    </source>
</evidence>
<dbReference type="SUPFAM" id="SSF48371">
    <property type="entry name" value="ARM repeat"/>
    <property type="match status" value="1"/>
</dbReference>
<evidence type="ECO:0000256" key="8">
    <source>
        <dbReference type="SAM" id="MobiDB-lite"/>
    </source>
</evidence>
<keyword evidence="5" id="KW-0234">DNA repair</keyword>
<dbReference type="STRING" id="106549.A0A540NJG7"/>
<feature type="compositionally biased region" description="Basic and acidic residues" evidence="8">
    <location>
        <begin position="927"/>
        <end position="937"/>
    </location>
</feature>
<organism evidence="9 10">
    <name type="scientific">Malus baccata</name>
    <name type="common">Siberian crab apple</name>
    <name type="synonym">Pyrus baccata</name>
    <dbReference type="NCBI Taxonomy" id="106549"/>
    <lineage>
        <taxon>Eukaryota</taxon>
        <taxon>Viridiplantae</taxon>
        <taxon>Streptophyta</taxon>
        <taxon>Embryophyta</taxon>
        <taxon>Tracheophyta</taxon>
        <taxon>Spermatophyta</taxon>
        <taxon>Magnoliopsida</taxon>
        <taxon>eudicotyledons</taxon>
        <taxon>Gunneridae</taxon>
        <taxon>Pentapetalae</taxon>
        <taxon>rosids</taxon>
        <taxon>fabids</taxon>
        <taxon>Rosales</taxon>
        <taxon>Rosaceae</taxon>
        <taxon>Amygdaloideae</taxon>
        <taxon>Maleae</taxon>
        <taxon>Malus</taxon>
    </lineage>
</organism>
<comment type="subcellular location">
    <subcellularLocation>
        <location evidence="1">Nucleus</location>
    </subcellularLocation>
</comment>
<evidence type="ECO:0000313" key="9">
    <source>
        <dbReference type="EMBL" id="TQE11169.1"/>
    </source>
</evidence>
<dbReference type="Pfam" id="PF20168">
    <property type="entry name" value="PDS5"/>
    <property type="match status" value="1"/>
</dbReference>
<dbReference type="PANTHER" id="PTHR12663">
    <property type="entry name" value="ANDROGEN INDUCED INHIBITOR OF PROLIFERATION AS3 / PDS5-RELATED"/>
    <property type="match status" value="1"/>
</dbReference>
<feature type="compositionally biased region" description="Basic and acidic residues" evidence="8">
    <location>
        <begin position="627"/>
        <end position="642"/>
    </location>
</feature>
<accession>A0A540NJG7</accession>
<feature type="region of interest" description="Disordered" evidence="8">
    <location>
        <begin position="274"/>
        <end position="642"/>
    </location>
</feature>
<feature type="region of interest" description="Disordered" evidence="8">
    <location>
        <begin position="734"/>
        <end position="968"/>
    </location>
</feature>
<dbReference type="GO" id="GO:0035825">
    <property type="term" value="P:homologous recombination"/>
    <property type="evidence" value="ECO:0007669"/>
    <property type="project" value="UniProtKB-ARBA"/>
</dbReference>
<feature type="compositionally biased region" description="Basic and acidic residues" evidence="8">
    <location>
        <begin position="762"/>
        <end position="775"/>
    </location>
</feature>
<dbReference type="PANTHER" id="PTHR12663:SF3">
    <property type="entry name" value="SISTER CHROMATID COHESION PROTEIN PDS5 HOMOLOG C"/>
    <property type="match status" value="1"/>
</dbReference>
<gene>
    <name evidence="9" type="ORF">C1H46_003175</name>
</gene>
<dbReference type="GO" id="GO:0051301">
    <property type="term" value="P:cell division"/>
    <property type="evidence" value="ECO:0007669"/>
    <property type="project" value="UniProtKB-KW"/>
</dbReference>
<evidence type="ECO:0000256" key="6">
    <source>
        <dbReference type="ARBA" id="ARBA00023242"/>
    </source>
</evidence>
<feature type="compositionally biased region" description="Basic and acidic residues" evidence="8">
    <location>
        <begin position="301"/>
        <end position="311"/>
    </location>
</feature>
<dbReference type="Proteomes" id="UP000315295">
    <property type="component" value="Unassembled WGS sequence"/>
</dbReference>
<sequence length="968" mass="104583">MASAEKELEAQLTEAGNQLLEPPSSVDDLLDVLDRVENCLSKVEQSPTKSMQTALSPSQNALVAEELFRHPNPDVKVGVAACISEITRITAPDAPYDDEQMKEVFHLIVSSFENLHDKSSRSYAKRASILETVAKVRSCVVMLDLECDALIVEMFQHFLKAIRDYHPENVFSSMETIMTLVLEESEEVSAELLSPLLASVKNDNEDILPIGRKLGERVLESCATKLKDYLVKEVKSLGIVFDDYSKVVASICQEASDDAEQKEGCDADGNVAAEEKSAIRESSDEAAQVDKEEAEAPVSPERIDPAVDRSSKLVVNNGNAETGEDDSVAESNALKKEEEGDNTEDQKDPNASSNGEPDSLETEKAADAEQIPEKATKGAGNSDLSTKSTQPSQNCQADNEEDTETQPEHKSKTEDVPSSPHEDPSVEAAVQSENEKVSDVNLSSKLLEKEPAGVASPSPSESLPDVSRSKKAGRNKKKDSSNKGAAPFADDEHQKVTDGTSDSELKTSRRSGKKASAGVSNENKSPTVVETSRKESATTSDSEAKQKSAKKVDGSTKTRDGSPIKQAVDKRKQGRGKVTPAKAATKSSAKDDDKEMLSTPKSAPKLTKDESPLEETPKTNSKRKRASGKEKESGDKDHGEEMVGSKIKVWWPKDRTCQLMSAASFWKPFRVFGSWHILESKLCSRDVLPFSNLFYEGVVTYFDSAKKKHKVSYTDGDVETLNLKKERWEFVADDPDSDEEQGTDQLSHDASSDVPLKKKVKKTPDDSTKKEKMDTSPKLGGGASSSKSKGATAKFDRKSKESSKADSKSKGGSGKSDDERIGKLKDHTPKSSGKSVDVAQKTSSKSKKNDTQTPKSTKSKEDDSTAQKASTKSKQDTQKAGKSNQSTLKTASVSKGKSSASSGKANANGTGKAKAASKPTKEDEDMKEASSDSEKAPESTPKGKSPTLAKVLASETKSGKKRRRGSKS</sequence>
<dbReference type="AlphaFoldDB" id="A0A540NJG7"/>
<name>A0A540NJG7_MALBA</name>
<dbReference type="InterPro" id="IPR016024">
    <property type="entry name" value="ARM-type_fold"/>
</dbReference>
<dbReference type="EMBL" id="VIEB01000032">
    <property type="protein sequence ID" value="TQE11169.1"/>
    <property type="molecule type" value="Genomic_DNA"/>
</dbReference>
<feature type="compositionally biased region" description="Basic and acidic residues" evidence="8">
    <location>
        <begin position="531"/>
        <end position="571"/>
    </location>
</feature>
<feature type="compositionally biased region" description="Basic and acidic residues" evidence="8">
    <location>
        <begin position="406"/>
        <end position="424"/>
    </location>
</feature>
<feature type="region of interest" description="Disordered" evidence="8">
    <location>
        <begin position="1"/>
        <end position="24"/>
    </location>
</feature>
<feature type="compositionally biased region" description="Basic and acidic residues" evidence="8">
    <location>
        <begin position="794"/>
        <end position="829"/>
    </location>
</feature>